<gene>
    <name evidence="2" type="ORF">FB465_3745</name>
</gene>
<dbReference type="OrthoDB" id="3527311at2"/>
<sequence length="223" mass="24893">MNHEAVLLESRTMRGTLVGRTEALDKVKALRLLPDGVHVTTRMVADYFGVHEEAVNSVVRRHREELRESGMALLKGADLQDFLVVNMTTRKSPGRGLTVFPRRAVLNVAMLLRDSEVARQVRAHLLDLAERPAESAGRWPEAMVAEIAERAALAVRDELRELREANAALVRQLELERELIASMSVRVADTGCAVRSMGGRVDMLCSMLASPGPGRRRRTRRRP</sequence>
<feature type="coiled-coil region" evidence="1">
    <location>
        <begin position="145"/>
        <end position="179"/>
    </location>
</feature>
<keyword evidence="1" id="KW-0175">Coiled coil</keyword>
<dbReference type="RefSeq" id="WP_145792010.1">
    <property type="nucleotide sequence ID" value="NZ_BAAABR010000009.1"/>
</dbReference>
<protein>
    <submittedName>
        <fullName evidence="2">Uncharacterized protein</fullName>
    </submittedName>
</protein>
<evidence type="ECO:0000313" key="2">
    <source>
        <dbReference type="EMBL" id="TWE18658.1"/>
    </source>
</evidence>
<organism evidence="2 3">
    <name type="scientific">Kitasatospora atroaurantiaca</name>
    <dbReference type="NCBI Taxonomy" id="285545"/>
    <lineage>
        <taxon>Bacteria</taxon>
        <taxon>Bacillati</taxon>
        <taxon>Actinomycetota</taxon>
        <taxon>Actinomycetes</taxon>
        <taxon>Kitasatosporales</taxon>
        <taxon>Streptomycetaceae</taxon>
        <taxon>Kitasatospora</taxon>
    </lineage>
</organism>
<dbReference type="EMBL" id="VIVR01000001">
    <property type="protein sequence ID" value="TWE18658.1"/>
    <property type="molecule type" value="Genomic_DNA"/>
</dbReference>
<comment type="caution">
    <text evidence="2">The sequence shown here is derived from an EMBL/GenBank/DDBJ whole genome shotgun (WGS) entry which is preliminary data.</text>
</comment>
<accession>A0A561ESS5</accession>
<dbReference type="Proteomes" id="UP000318416">
    <property type="component" value="Unassembled WGS sequence"/>
</dbReference>
<name>A0A561ESS5_9ACTN</name>
<keyword evidence="3" id="KW-1185">Reference proteome</keyword>
<proteinExistence type="predicted"/>
<evidence type="ECO:0000313" key="3">
    <source>
        <dbReference type="Proteomes" id="UP000318416"/>
    </source>
</evidence>
<reference evidence="2 3" key="1">
    <citation type="submission" date="2019-06" db="EMBL/GenBank/DDBJ databases">
        <title>Sequencing the genomes of 1000 actinobacteria strains.</title>
        <authorList>
            <person name="Klenk H.-P."/>
        </authorList>
    </citation>
    <scope>NUCLEOTIDE SEQUENCE [LARGE SCALE GENOMIC DNA]</scope>
    <source>
        <strain evidence="2 3">DSM 41649</strain>
    </source>
</reference>
<evidence type="ECO:0000256" key="1">
    <source>
        <dbReference type="SAM" id="Coils"/>
    </source>
</evidence>
<dbReference type="AlphaFoldDB" id="A0A561ESS5"/>